<feature type="domain" description="Cyclin-D1-binding protein 1-like N-terminal" evidence="8">
    <location>
        <begin position="42"/>
        <end position="185"/>
    </location>
</feature>
<name>A0AA88S3F7_9ASTE</name>
<evidence type="ECO:0000259" key="8">
    <source>
        <dbReference type="Pfam" id="PF13324"/>
    </source>
</evidence>
<evidence type="ECO:0000259" key="9">
    <source>
        <dbReference type="Pfam" id="PF20936"/>
    </source>
</evidence>
<dbReference type="GO" id="GO:0005737">
    <property type="term" value="C:cytoplasm"/>
    <property type="evidence" value="ECO:0007669"/>
    <property type="project" value="UniProtKB-SubCell"/>
</dbReference>
<comment type="caution">
    <text evidence="10">The sequence shown here is derived from an EMBL/GenBank/DDBJ whole genome shotgun (WGS) entry which is preliminary data.</text>
</comment>
<comment type="similarity">
    <text evidence="3">Belongs to the CCNDBP1 family.</text>
</comment>
<dbReference type="GO" id="GO:0005634">
    <property type="term" value="C:nucleus"/>
    <property type="evidence" value="ECO:0007669"/>
    <property type="project" value="UniProtKB-SubCell"/>
</dbReference>
<evidence type="ECO:0000256" key="3">
    <source>
        <dbReference type="ARBA" id="ARBA00008940"/>
    </source>
</evidence>
<feature type="region of interest" description="Disordered" evidence="7">
    <location>
        <begin position="184"/>
        <end position="220"/>
    </location>
</feature>
<organism evidence="10 11">
    <name type="scientific">Escallonia rubra</name>
    <dbReference type="NCBI Taxonomy" id="112253"/>
    <lineage>
        <taxon>Eukaryota</taxon>
        <taxon>Viridiplantae</taxon>
        <taxon>Streptophyta</taxon>
        <taxon>Embryophyta</taxon>
        <taxon>Tracheophyta</taxon>
        <taxon>Spermatophyta</taxon>
        <taxon>Magnoliopsida</taxon>
        <taxon>eudicotyledons</taxon>
        <taxon>Gunneridae</taxon>
        <taxon>Pentapetalae</taxon>
        <taxon>asterids</taxon>
        <taxon>campanulids</taxon>
        <taxon>Escalloniales</taxon>
        <taxon>Escalloniaceae</taxon>
        <taxon>Escallonia</taxon>
    </lineage>
</organism>
<dbReference type="PANTHER" id="PTHR15492">
    <property type="entry name" value="CYCLIN D1-BINDING PROTEIN 1"/>
    <property type="match status" value="1"/>
</dbReference>
<feature type="domain" description="Cyclin-D1-binding protein 1-like C-terminal" evidence="9">
    <location>
        <begin position="206"/>
        <end position="312"/>
    </location>
</feature>
<dbReference type="Pfam" id="PF20936">
    <property type="entry name" value="GCIP_C"/>
    <property type="match status" value="1"/>
</dbReference>
<evidence type="ECO:0008006" key="12">
    <source>
        <dbReference type="Google" id="ProtNLM"/>
    </source>
</evidence>
<evidence type="ECO:0000256" key="6">
    <source>
        <dbReference type="ARBA" id="ARBA00023306"/>
    </source>
</evidence>
<dbReference type="Pfam" id="PF13324">
    <property type="entry name" value="GCIP_N"/>
    <property type="match status" value="1"/>
</dbReference>
<evidence type="ECO:0000256" key="1">
    <source>
        <dbReference type="ARBA" id="ARBA00004123"/>
    </source>
</evidence>
<evidence type="ECO:0000256" key="2">
    <source>
        <dbReference type="ARBA" id="ARBA00004496"/>
    </source>
</evidence>
<protein>
    <recommendedName>
        <fullName evidence="12">Cyclin-D1-binding protein 1</fullName>
    </recommendedName>
</protein>
<dbReference type="Gene3D" id="1.20.1410.10">
    <property type="entry name" value="I/LWEQ domain"/>
    <property type="match status" value="1"/>
</dbReference>
<comment type="subcellular location">
    <subcellularLocation>
        <location evidence="2">Cytoplasm</location>
    </subcellularLocation>
    <subcellularLocation>
        <location evidence="1">Nucleus</location>
    </subcellularLocation>
</comment>
<reference evidence="10" key="1">
    <citation type="submission" date="2022-12" db="EMBL/GenBank/DDBJ databases">
        <title>Draft genome assemblies for two species of Escallonia (Escalloniales).</title>
        <authorList>
            <person name="Chanderbali A."/>
            <person name="Dervinis C."/>
            <person name="Anghel I."/>
            <person name="Soltis D."/>
            <person name="Soltis P."/>
            <person name="Zapata F."/>
        </authorList>
    </citation>
    <scope>NUCLEOTIDE SEQUENCE</scope>
    <source>
        <strain evidence="10">UCBG92.1500</strain>
        <tissue evidence="10">Leaf</tissue>
    </source>
</reference>
<keyword evidence="4" id="KW-0963">Cytoplasm</keyword>
<keyword evidence="6" id="KW-0131">Cell cycle</keyword>
<dbReference type="InterPro" id="IPR049318">
    <property type="entry name" value="GCIP_C"/>
</dbReference>
<keyword evidence="11" id="KW-1185">Reference proteome</keyword>
<proteinExistence type="inferred from homology"/>
<evidence type="ECO:0000313" key="11">
    <source>
        <dbReference type="Proteomes" id="UP001187471"/>
    </source>
</evidence>
<dbReference type="Gene3D" id="1.20.1420.10">
    <property type="entry name" value="Talin, central domain"/>
    <property type="match status" value="1"/>
</dbReference>
<evidence type="ECO:0000313" key="10">
    <source>
        <dbReference type="EMBL" id="KAK2991346.1"/>
    </source>
</evidence>
<dbReference type="Proteomes" id="UP001187471">
    <property type="component" value="Unassembled WGS sequence"/>
</dbReference>
<evidence type="ECO:0000256" key="4">
    <source>
        <dbReference type="ARBA" id="ARBA00022490"/>
    </source>
</evidence>
<keyword evidence="5" id="KW-0539">Nucleus</keyword>
<feature type="compositionally biased region" description="Acidic residues" evidence="7">
    <location>
        <begin position="204"/>
        <end position="213"/>
    </location>
</feature>
<evidence type="ECO:0000256" key="5">
    <source>
        <dbReference type="ARBA" id="ARBA00023242"/>
    </source>
</evidence>
<accession>A0AA88S3F7</accession>
<dbReference type="InterPro" id="IPR049317">
    <property type="entry name" value="GCIP-like_N"/>
</dbReference>
<dbReference type="AlphaFoldDB" id="A0AA88S3F7"/>
<dbReference type="PANTHER" id="PTHR15492:SF1">
    <property type="entry name" value="CYCLIN-D1-BINDING PROTEIN 1"/>
    <property type="match status" value="1"/>
</dbReference>
<evidence type="ECO:0000256" key="7">
    <source>
        <dbReference type="SAM" id="MobiDB-lite"/>
    </source>
</evidence>
<sequence length="364" mass="39632">MGKGARERLSRLLNEHLNTVHETFQLWDQTPASSLDKVSWNDVIKLGEQVSKQATMVGMLWTGEAPETKVLEENMASYFNLLQGFLLHSHASTVGAGPTLSSCIYASVKQVVDCSFMLLKESVSSYESHSKDQKLSIPQLVGAVWDACSALKKTPTTNVTAIGRAMTQVAVSMKDVLREMKELKPASERADEASDEASIQAESQADDGDDSSEGDLGNDLSPEEMKIAKLAIGVMSEALVVMKELIRSITGLLKHESLDNSVNFLNSLERLLKLCQGIGVQMDELGACLYPPQELPTIKAASEKICSNLDEMKVELDNLDGSSEAFVQACSVLRKSMRQLESQLGYSDATDLVPALENLTVGNQ</sequence>
<gene>
    <name evidence="10" type="ORF">RJ640_007566</name>
</gene>
<dbReference type="InterPro" id="IPR026907">
    <property type="entry name" value="GCIP-like"/>
</dbReference>
<dbReference type="EMBL" id="JAVXUO010000532">
    <property type="protein sequence ID" value="KAK2991346.1"/>
    <property type="molecule type" value="Genomic_DNA"/>
</dbReference>